<dbReference type="GO" id="GO:0005829">
    <property type="term" value="C:cytosol"/>
    <property type="evidence" value="ECO:0007669"/>
    <property type="project" value="TreeGrafter"/>
</dbReference>
<dbReference type="CDD" id="cd00383">
    <property type="entry name" value="trans_reg_C"/>
    <property type="match status" value="1"/>
</dbReference>
<keyword evidence="2" id="KW-0902">Two-component regulatory system</keyword>
<evidence type="ECO:0000256" key="4">
    <source>
        <dbReference type="PROSITE-ProRule" id="PRU00169"/>
    </source>
</evidence>
<dbReference type="InterPro" id="IPR001789">
    <property type="entry name" value="Sig_transdc_resp-reg_receiver"/>
</dbReference>
<evidence type="ECO:0000256" key="3">
    <source>
        <dbReference type="ARBA" id="ARBA00023125"/>
    </source>
</evidence>
<dbReference type="SMART" id="SM00448">
    <property type="entry name" value="REC"/>
    <property type="match status" value="1"/>
</dbReference>
<dbReference type="Gene3D" id="6.10.250.690">
    <property type="match status" value="1"/>
</dbReference>
<organism evidence="8 9">
    <name type="scientific">Chitinophaga ginsengisegetis</name>
    <dbReference type="NCBI Taxonomy" id="393003"/>
    <lineage>
        <taxon>Bacteria</taxon>
        <taxon>Pseudomonadati</taxon>
        <taxon>Bacteroidota</taxon>
        <taxon>Chitinophagia</taxon>
        <taxon>Chitinophagales</taxon>
        <taxon>Chitinophagaceae</taxon>
        <taxon>Chitinophaga</taxon>
    </lineage>
</organism>
<dbReference type="InterPro" id="IPR011006">
    <property type="entry name" value="CheY-like_superfamily"/>
</dbReference>
<dbReference type="GO" id="GO:0000976">
    <property type="term" value="F:transcription cis-regulatory region binding"/>
    <property type="evidence" value="ECO:0007669"/>
    <property type="project" value="TreeGrafter"/>
</dbReference>
<dbReference type="PROSITE" id="PS51755">
    <property type="entry name" value="OMPR_PHOB"/>
    <property type="match status" value="1"/>
</dbReference>
<protein>
    <submittedName>
        <fullName evidence="8">DNA-binding response regulator, OmpR family, contains REC and winged-helix (WHTH) domain</fullName>
    </submittedName>
</protein>
<name>A0A1T5N9T3_9BACT</name>
<dbReference type="RefSeq" id="WP_079468125.1">
    <property type="nucleotide sequence ID" value="NZ_FUZZ01000001.1"/>
</dbReference>
<dbReference type="PANTHER" id="PTHR48111:SF40">
    <property type="entry name" value="PHOSPHATE REGULON TRANSCRIPTIONAL REGULATORY PROTEIN PHOB"/>
    <property type="match status" value="1"/>
</dbReference>
<dbReference type="EMBL" id="FUZZ01000001">
    <property type="protein sequence ID" value="SKC97023.1"/>
    <property type="molecule type" value="Genomic_DNA"/>
</dbReference>
<dbReference type="InterPro" id="IPR036388">
    <property type="entry name" value="WH-like_DNA-bd_sf"/>
</dbReference>
<evidence type="ECO:0000313" key="8">
    <source>
        <dbReference type="EMBL" id="SKC97023.1"/>
    </source>
</evidence>
<dbReference type="STRING" id="393003.SAMN05660461_0818"/>
<dbReference type="SUPFAM" id="SSF52172">
    <property type="entry name" value="CheY-like"/>
    <property type="match status" value="1"/>
</dbReference>
<feature type="domain" description="Response regulatory" evidence="6">
    <location>
        <begin position="5"/>
        <end position="118"/>
    </location>
</feature>
<dbReference type="SUPFAM" id="SSF46894">
    <property type="entry name" value="C-terminal effector domain of the bipartite response regulators"/>
    <property type="match status" value="1"/>
</dbReference>
<dbReference type="PROSITE" id="PS50110">
    <property type="entry name" value="RESPONSE_REGULATORY"/>
    <property type="match status" value="1"/>
</dbReference>
<evidence type="ECO:0000259" key="6">
    <source>
        <dbReference type="PROSITE" id="PS50110"/>
    </source>
</evidence>
<reference evidence="8 9" key="1">
    <citation type="submission" date="2017-02" db="EMBL/GenBank/DDBJ databases">
        <authorList>
            <person name="Peterson S.W."/>
        </authorList>
    </citation>
    <scope>NUCLEOTIDE SEQUENCE [LARGE SCALE GENOMIC DNA]</scope>
    <source>
        <strain evidence="8 9">DSM 18108</strain>
    </source>
</reference>
<dbReference type="SMART" id="SM00862">
    <property type="entry name" value="Trans_reg_C"/>
    <property type="match status" value="1"/>
</dbReference>
<dbReference type="InterPro" id="IPR016032">
    <property type="entry name" value="Sig_transdc_resp-reg_C-effctor"/>
</dbReference>
<evidence type="ECO:0000313" key="9">
    <source>
        <dbReference type="Proteomes" id="UP000190166"/>
    </source>
</evidence>
<dbReference type="GO" id="GO:0032993">
    <property type="term" value="C:protein-DNA complex"/>
    <property type="evidence" value="ECO:0007669"/>
    <property type="project" value="TreeGrafter"/>
</dbReference>
<feature type="modified residue" description="4-aspartylphosphate" evidence="4">
    <location>
        <position position="54"/>
    </location>
</feature>
<proteinExistence type="predicted"/>
<keyword evidence="1 4" id="KW-0597">Phosphoprotein</keyword>
<accession>A0A1T5N9T3</accession>
<dbReference type="InterPro" id="IPR039420">
    <property type="entry name" value="WalR-like"/>
</dbReference>
<dbReference type="Gene3D" id="3.40.50.2300">
    <property type="match status" value="1"/>
</dbReference>
<dbReference type="InterPro" id="IPR001867">
    <property type="entry name" value="OmpR/PhoB-type_DNA-bd"/>
</dbReference>
<evidence type="ECO:0000256" key="2">
    <source>
        <dbReference type="ARBA" id="ARBA00023012"/>
    </source>
</evidence>
<keyword evidence="9" id="KW-1185">Reference proteome</keyword>
<feature type="DNA-binding region" description="OmpR/PhoB-type" evidence="5">
    <location>
        <begin position="131"/>
        <end position="228"/>
    </location>
</feature>
<dbReference type="CDD" id="cd17574">
    <property type="entry name" value="REC_OmpR"/>
    <property type="match status" value="1"/>
</dbReference>
<dbReference type="Proteomes" id="UP000190166">
    <property type="component" value="Unassembled WGS sequence"/>
</dbReference>
<evidence type="ECO:0000256" key="5">
    <source>
        <dbReference type="PROSITE-ProRule" id="PRU01091"/>
    </source>
</evidence>
<dbReference type="GO" id="GO:0000156">
    <property type="term" value="F:phosphorelay response regulator activity"/>
    <property type="evidence" value="ECO:0007669"/>
    <property type="project" value="TreeGrafter"/>
</dbReference>
<dbReference type="PANTHER" id="PTHR48111">
    <property type="entry name" value="REGULATOR OF RPOS"/>
    <property type="match status" value="1"/>
</dbReference>
<dbReference type="Pfam" id="PF00072">
    <property type="entry name" value="Response_reg"/>
    <property type="match status" value="1"/>
</dbReference>
<gene>
    <name evidence="8" type="ORF">SAMN05660461_0818</name>
</gene>
<dbReference type="Gene3D" id="1.10.10.10">
    <property type="entry name" value="Winged helix-like DNA-binding domain superfamily/Winged helix DNA-binding domain"/>
    <property type="match status" value="1"/>
</dbReference>
<dbReference type="AlphaFoldDB" id="A0A1T5N9T3"/>
<evidence type="ECO:0000256" key="1">
    <source>
        <dbReference type="ARBA" id="ARBA00022553"/>
    </source>
</evidence>
<dbReference type="GO" id="GO:0006355">
    <property type="term" value="P:regulation of DNA-templated transcription"/>
    <property type="evidence" value="ECO:0007669"/>
    <property type="project" value="InterPro"/>
</dbReference>
<feature type="domain" description="OmpR/PhoB-type" evidence="7">
    <location>
        <begin position="131"/>
        <end position="228"/>
    </location>
</feature>
<dbReference type="Pfam" id="PF00486">
    <property type="entry name" value="Trans_reg_C"/>
    <property type="match status" value="1"/>
</dbReference>
<evidence type="ECO:0000259" key="7">
    <source>
        <dbReference type="PROSITE" id="PS51755"/>
    </source>
</evidence>
<sequence length="232" mass="26937">MQKIKLLLVEDEPILASVVKETLEHNGFDIVHAADGRQGWEKYLSHQPHACLIDIMMPEKDGFSLVKDIRDVDEKTPIIFLTGKLGNADVIRGLEYADDYIKKPFSLEELMLRIKNLLKRSLPLVPQRNIPGIFSLGKYIFDYNRQELKHPKDNQSLSLREADMLRMFSENANKTTSRKIMLEKLWGDDNIDNSRNMDVYISKLRKYLLYDTTVRLINVRGLGYRLVCNEPL</sequence>
<keyword evidence="3 5" id="KW-0238">DNA-binding</keyword>